<dbReference type="Gene3D" id="2.160.20.10">
    <property type="entry name" value="Single-stranded right-handed beta-helix, Pectin lyase-like"/>
    <property type="match status" value="1"/>
</dbReference>
<dbReference type="Proteomes" id="UP000199126">
    <property type="component" value="Unassembled WGS sequence"/>
</dbReference>
<dbReference type="PROSITE" id="PS51318">
    <property type="entry name" value="TAT"/>
    <property type="match status" value="1"/>
</dbReference>
<protein>
    <submittedName>
        <fullName evidence="2">Right handed beta helix region</fullName>
    </submittedName>
</protein>
<reference evidence="3" key="1">
    <citation type="submission" date="2016-10" db="EMBL/GenBank/DDBJ databases">
        <authorList>
            <person name="Varghese N."/>
            <person name="Submissions S."/>
        </authorList>
    </citation>
    <scope>NUCLEOTIDE SEQUENCE [LARGE SCALE GENOMIC DNA]</scope>
    <source>
        <strain evidence="3">CGMCC 1.10121</strain>
    </source>
</reference>
<dbReference type="InterPro" id="IPR012334">
    <property type="entry name" value="Pectin_lyas_fold"/>
</dbReference>
<feature type="region of interest" description="Disordered" evidence="1">
    <location>
        <begin position="25"/>
        <end position="58"/>
    </location>
</feature>
<sequence>MSDQDSTRRTFLKWSSLGGTAALAGCNALEQTDSETQDPPKNTENKNNDPLQQRDGSSLKRAGIQFADTFATNGKGTSDSPWVVDGEKAMASPGTLFFGEGCYTADQFSTNLDIDYEETGQYLKGTGVRSTTLQKPNFDASFLEFSLKDRRSGNFSGVANMTVYGNNREGPESKGHLIYSTGDIIDLLLENLIVRYGHHDGIHINPSASGTRIHNCWVENHNGWAVWLGSGTRAKVTNQHIVGCKKGGIRMNTNASQLSGISTYACSPGIESRCERTGMTNLYFDSLDVGYFATEEAADNTISNVAFREVKTGFDIQGNGTQFSNIQARQTKTLARVSGNRNSFANIDAGGSNLRISGTENVFMNLRNTGNVVDSGKRTIINGRGTNNGDPNHRGEWNSHADYAFESGTTVWNTAGNQWKPFVADGNGNWIQTA</sequence>
<accession>A0A1H8WRW2</accession>
<evidence type="ECO:0000256" key="1">
    <source>
        <dbReference type="SAM" id="MobiDB-lite"/>
    </source>
</evidence>
<proteinExistence type="predicted"/>
<gene>
    <name evidence="2" type="ORF">SAMN04487948_13914</name>
</gene>
<dbReference type="InterPro" id="IPR011050">
    <property type="entry name" value="Pectin_lyase_fold/virulence"/>
</dbReference>
<dbReference type="SUPFAM" id="SSF51126">
    <property type="entry name" value="Pectin lyase-like"/>
    <property type="match status" value="1"/>
</dbReference>
<dbReference type="InterPro" id="IPR006311">
    <property type="entry name" value="TAT_signal"/>
</dbReference>
<dbReference type="EMBL" id="FODV01000039">
    <property type="protein sequence ID" value="SEP30381.1"/>
    <property type="molecule type" value="Genomic_DNA"/>
</dbReference>
<evidence type="ECO:0000313" key="2">
    <source>
        <dbReference type="EMBL" id="SEP30381.1"/>
    </source>
</evidence>
<evidence type="ECO:0000313" key="3">
    <source>
        <dbReference type="Proteomes" id="UP000199126"/>
    </source>
</evidence>
<name>A0A1H8WRW2_9EURY</name>
<dbReference type="RefSeq" id="WP_139246814.1">
    <property type="nucleotide sequence ID" value="NZ_FODV01000039.1"/>
</dbReference>
<keyword evidence="3" id="KW-1185">Reference proteome</keyword>
<dbReference type="AlphaFoldDB" id="A0A1H8WRW2"/>
<organism evidence="2 3">
    <name type="scientific">Halogranum amylolyticum</name>
    <dbReference type="NCBI Taxonomy" id="660520"/>
    <lineage>
        <taxon>Archaea</taxon>
        <taxon>Methanobacteriati</taxon>
        <taxon>Methanobacteriota</taxon>
        <taxon>Stenosarchaea group</taxon>
        <taxon>Halobacteria</taxon>
        <taxon>Halobacteriales</taxon>
        <taxon>Haloferacaceae</taxon>
    </lineage>
</organism>
<dbReference type="OrthoDB" id="350989at2157"/>